<feature type="transmembrane region" description="Helical" evidence="2">
    <location>
        <begin position="7"/>
        <end position="28"/>
    </location>
</feature>
<name>A0A9P4H4Q0_9PLEO</name>
<keyword evidence="2" id="KW-0472">Membrane</keyword>
<evidence type="ECO:0000256" key="1">
    <source>
        <dbReference type="SAM" id="MobiDB-lite"/>
    </source>
</evidence>
<feature type="compositionally biased region" description="Basic residues" evidence="1">
    <location>
        <begin position="75"/>
        <end position="86"/>
    </location>
</feature>
<dbReference type="AlphaFoldDB" id="A0A9P4H4Q0"/>
<feature type="region of interest" description="Disordered" evidence="1">
    <location>
        <begin position="69"/>
        <end position="136"/>
    </location>
</feature>
<accession>A0A9P4H4Q0</accession>
<feature type="compositionally biased region" description="Gly residues" evidence="1">
    <location>
        <begin position="355"/>
        <end position="370"/>
    </location>
</feature>
<feature type="region of interest" description="Disordered" evidence="1">
    <location>
        <begin position="282"/>
        <end position="559"/>
    </location>
</feature>
<proteinExistence type="predicted"/>
<dbReference type="OrthoDB" id="3798784at2759"/>
<feature type="compositionally biased region" description="Basic and acidic residues" evidence="1">
    <location>
        <begin position="483"/>
        <end position="493"/>
    </location>
</feature>
<dbReference type="Proteomes" id="UP000799777">
    <property type="component" value="Unassembled WGS sequence"/>
</dbReference>
<feature type="compositionally biased region" description="Basic and acidic residues" evidence="1">
    <location>
        <begin position="88"/>
        <end position="111"/>
    </location>
</feature>
<comment type="caution">
    <text evidence="3">The sequence shown here is derived from an EMBL/GenBank/DDBJ whole genome shotgun (WGS) entry which is preliminary data.</text>
</comment>
<organism evidence="3 4">
    <name type="scientific">Setomelanomma holmii</name>
    <dbReference type="NCBI Taxonomy" id="210430"/>
    <lineage>
        <taxon>Eukaryota</taxon>
        <taxon>Fungi</taxon>
        <taxon>Dikarya</taxon>
        <taxon>Ascomycota</taxon>
        <taxon>Pezizomycotina</taxon>
        <taxon>Dothideomycetes</taxon>
        <taxon>Pleosporomycetidae</taxon>
        <taxon>Pleosporales</taxon>
        <taxon>Pleosporineae</taxon>
        <taxon>Phaeosphaeriaceae</taxon>
        <taxon>Setomelanomma</taxon>
    </lineage>
</organism>
<feature type="region of interest" description="Disordered" evidence="1">
    <location>
        <begin position="203"/>
        <end position="260"/>
    </location>
</feature>
<protein>
    <submittedName>
        <fullName evidence="3">Uncharacterized protein</fullName>
    </submittedName>
</protein>
<feature type="compositionally biased region" description="Polar residues" evidence="1">
    <location>
        <begin position="468"/>
        <end position="482"/>
    </location>
</feature>
<evidence type="ECO:0000256" key="2">
    <source>
        <dbReference type="SAM" id="Phobius"/>
    </source>
</evidence>
<reference evidence="3" key="1">
    <citation type="journal article" date="2020" name="Stud. Mycol.">
        <title>101 Dothideomycetes genomes: a test case for predicting lifestyles and emergence of pathogens.</title>
        <authorList>
            <person name="Haridas S."/>
            <person name="Albert R."/>
            <person name="Binder M."/>
            <person name="Bloem J."/>
            <person name="Labutti K."/>
            <person name="Salamov A."/>
            <person name="Andreopoulos B."/>
            <person name="Baker S."/>
            <person name="Barry K."/>
            <person name="Bills G."/>
            <person name="Bluhm B."/>
            <person name="Cannon C."/>
            <person name="Castanera R."/>
            <person name="Culley D."/>
            <person name="Daum C."/>
            <person name="Ezra D."/>
            <person name="Gonzalez J."/>
            <person name="Henrissat B."/>
            <person name="Kuo A."/>
            <person name="Liang C."/>
            <person name="Lipzen A."/>
            <person name="Lutzoni F."/>
            <person name="Magnuson J."/>
            <person name="Mondo S."/>
            <person name="Nolan M."/>
            <person name="Ohm R."/>
            <person name="Pangilinan J."/>
            <person name="Park H.-J."/>
            <person name="Ramirez L."/>
            <person name="Alfaro M."/>
            <person name="Sun H."/>
            <person name="Tritt A."/>
            <person name="Yoshinaga Y."/>
            <person name="Zwiers L.-H."/>
            <person name="Turgeon B."/>
            <person name="Goodwin S."/>
            <person name="Spatafora J."/>
            <person name="Crous P."/>
            <person name="Grigoriev I."/>
        </authorList>
    </citation>
    <scope>NUCLEOTIDE SEQUENCE</scope>
    <source>
        <strain evidence="3">CBS 110217</strain>
    </source>
</reference>
<feature type="compositionally biased region" description="Low complexity" evidence="1">
    <location>
        <begin position="545"/>
        <end position="559"/>
    </location>
</feature>
<keyword evidence="2" id="KW-1133">Transmembrane helix</keyword>
<keyword evidence="2" id="KW-0812">Transmembrane</keyword>
<evidence type="ECO:0000313" key="3">
    <source>
        <dbReference type="EMBL" id="KAF2026962.1"/>
    </source>
</evidence>
<feature type="compositionally biased region" description="Basic and acidic residues" evidence="1">
    <location>
        <begin position="434"/>
        <end position="455"/>
    </location>
</feature>
<gene>
    <name evidence="3" type="ORF">EK21DRAFT_91967</name>
</gene>
<dbReference type="EMBL" id="ML978234">
    <property type="protein sequence ID" value="KAF2026962.1"/>
    <property type="molecule type" value="Genomic_DNA"/>
</dbReference>
<keyword evidence="4" id="KW-1185">Reference proteome</keyword>
<evidence type="ECO:0000313" key="4">
    <source>
        <dbReference type="Proteomes" id="UP000799777"/>
    </source>
</evidence>
<feature type="compositionally biased region" description="Basic and acidic residues" evidence="1">
    <location>
        <begin position="380"/>
        <end position="401"/>
    </location>
</feature>
<sequence length="559" mass="62186">MPSTNLIIALSFAAVFGTALVWLAIYYVHRYIHLCCLELDHWLHLFTPPAWRKECRHCEGTGRVVKVEVEEGQRSRSRGRRRRSKSGGRSDKMKGHKMLEAGDAQWKRDTDGNVGQEHVQMRRSRPALPASPMQRQGMPEQYNPWSTWQGQGPIGPQMGIAYPPQMAYPAMQQQAYPQTYPQNQALPHPYPQLNQQAAPFAMPPVSQHHHQPSSTAMPVASPISSPPMHQKHHRRTYGRAPSIPSEPAPQPKSARNHEARVRKVDYIHIVDDLPPMVKEAIAQKKSRAKSPSPPSSSPSSSSSEVVEEVPRAEKPGTTKIFGDTSGAVPFQFPPYPGLSTRVWGEAPTSWPRQWGGNGNMGGNATGGGTGNRYRYVSPYERPKGRMEGQHSIRNEEASGRKEKVKARERKEDVMDRGQQTGRASAARRRKYAYGRKERERSERYGSQEQTIERETANPNAQPHPGPRNNDSNTQLSPKSTKPTADETPAHDQVPHLSPMPIPTVEEPASDIDLAKGKRPIIRGMSTDQVRPSAPSVPTPFVDIRSPSNSALSAVSSLHD</sequence>